<organism evidence="2 3">
    <name type="scientific">Geodermatophilus sabuli</name>
    <dbReference type="NCBI Taxonomy" id="1564158"/>
    <lineage>
        <taxon>Bacteria</taxon>
        <taxon>Bacillati</taxon>
        <taxon>Actinomycetota</taxon>
        <taxon>Actinomycetes</taxon>
        <taxon>Geodermatophilales</taxon>
        <taxon>Geodermatophilaceae</taxon>
        <taxon>Geodermatophilus</taxon>
    </lineage>
</organism>
<reference evidence="2 3" key="1">
    <citation type="submission" date="2017-09" db="EMBL/GenBank/DDBJ databases">
        <authorList>
            <person name="Ehlers B."/>
            <person name="Leendertz F.H."/>
        </authorList>
    </citation>
    <scope>NUCLEOTIDE SEQUENCE [LARGE SCALE GENOMIC DNA]</scope>
    <source>
        <strain evidence="2 3">DSM 46844</strain>
    </source>
</reference>
<dbReference type="Pfam" id="PF01814">
    <property type="entry name" value="Hemerythrin"/>
    <property type="match status" value="1"/>
</dbReference>
<dbReference type="InterPro" id="IPR012312">
    <property type="entry name" value="Hemerythrin-like"/>
</dbReference>
<accession>A0A285E5Q8</accession>
<dbReference type="EMBL" id="OBDO01000001">
    <property type="protein sequence ID" value="SNX94429.1"/>
    <property type="molecule type" value="Genomic_DNA"/>
</dbReference>
<proteinExistence type="predicted"/>
<keyword evidence="3" id="KW-1185">Reference proteome</keyword>
<dbReference type="PANTHER" id="PTHR39966">
    <property type="entry name" value="BLL2471 PROTEIN-RELATED"/>
    <property type="match status" value="1"/>
</dbReference>
<dbReference type="Proteomes" id="UP000219514">
    <property type="component" value="Unassembled WGS sequence"/>
</dbReference>
<evidence type="ECO:0000259" key="1">
    <source>
        <dbReference type="Pfam" id="PF01814"/>
    </source>
</evidence>
<protein>
    <submittedName>
        <fullName evidence="2">Hemerythrin HHE cation binding domain-containing protein</fullName>
    </submittedName>
</protein>
<dbReference type="Gene3D" id="1.20.120.520">
    <property type="entry name" value="nmb1532 protein domain like"/>
    <property type="match status" value="1"/>
</dbReference>
<dbReference type="AlphaFoldDB" id="A0A285E5Q8"/>
<dbReference type="GO" id="GO:0005886">
    <property type="term" value="C:plasma membrane"/>
    <property type="evidence" value="ECO:0007669"/>
    <property type="project" value="TreeGrafter"/>
</dbReference>
<evidence type="ECO:0000313" key="2">
    <source>
        <dbReference type="EMBL" id="SNX94429.1"/>
    </source>
</evidence>
<evidence type="ECO:0000313" key="3">
    <source>
        <dbReference type="Proteomes" id="UP000219514"/>
    </source>
</evidence>
<gene>
    <name evidence="2" type="ORF">SAMN06893097_101222</name>
</gene>
<feature type="domain" description="Hemerythrin-like" evidence="1">
    <location>
        <begin position="11"/>
        <end position="132"/>
    </location>
</feature>
<dbReference type="OrthoDB" id="3381279at2"/>
<sequence length="160" mass="18329">MCDHCGCRDLTPVARLMDEHDRLRELSNHIRRHLDVRDDEAARAHFRELLVVLGPHVAKEEGVLFPMLRRAEELAGHVGVLEGEHAALFDDVDDLDDLDYAIAQAWRDGVLRVLHDLDEHMYKEDFGLFPAALATLDGSEWDEMDSWEQQHTVEAPLSVR</sequence>
<name>A0A285E5Q8_9ACTN</name>
<dbReference type="RefSeq" id="WP_097203634.1">
    <property type="nucleotide sequence ID" value="NZ_JACHXB010000001.1"/>
</dbReference>
<dbReference type="PANTHER" id="PTHR39966:SF3">
    <property type="entry name" value="DUF438 DOMAIN-CONTAINING PROTEIN"/>
    <property type="match status" value="1"/>
</dbReference>